<evidence type="ECO:0000313" key="2">
    <source>
        <dbReference type="EMBL" id="EED89612.1"/>
    </source>
</evidence>
<keyword evidence="3" id="KW-1185">Reference proteome</keyword>
<sequence length="392" mass="43417">MPSSQGHHNQQRRVFRGRGGHTDGNLPPKKNPRVRVKYQPSGETSEIRAPDGVHEQDDGVLGVDIDGANEGVEQSIDESIANLSLHQEENYPDEEPTPLQLELSHLQKRIHNIQTSLQTSRGLSNPNTWHVNCLLPVRNAVKEWKSILLYHVKGGGVYGTSNDKTANHVQSADSKSNDTSNTMPIDILHNTSQRVYGLIQMSMQSGPLLGSNPGYFKRCGGEVALMAYSFLYEITELADVGGEGDDEEVIQHNVVTEVGLSTETTDAALCGDGDEDNAFATLDEISDSDDYRSERNASSSDDDTPKDDTATLSDQPISPYTQTMHNLQTTMLFSEKQSQQICQWIRNAQKAMEINKAPSKSSKKLQGQKSKKQQQKELKMERKLKAKKRGGK</sequence>
<name>B8CA34_THAPS</name>
<feature type="region of interest" description="Disordered" evidence="1">
    <location>
        <begin position="283"/>
        <end position="320"/>
    </location>
</feature>
<dbReference type="eggNOG" id="ENOG502QZD8">
    <property type="taxonomic scope" value="Eukaryota"/>
</dbReference>
<gene>
    <name evidence="2" type="ORF">THAPSDRAFT_8999</name>
</gene>
<evidence type="ECO:0000313" key="3">
    <source>
        <dbReference type="Proteomes" id="UP000001449"/>
    </source>
</evidence>
<dbReference type="PaxDb" id="35128-Thaps8999"/>
<dbReference type="KEGG" id="tps:THAPSDRAFT_8999"/>
<protein>
    <submittedName>
        <fullName evidence="2">Uncharacterized protein</fullName>
    </submittedName>
</protein>
<feature type="compositionally biased region" description="Basic and acidic residues" evidence="1">
    <location>
        <begin position="374"/>
        <end position="383"/>
    </location>
</feature>
<organism evidence="2 3">
    <name type="scientific">Thalassiosira pseudonana</name>
    <name type="common">Marine diatom</name>
    <name type="synonym">Cyclotella nana</name>
    <dbReference type="NCBI Taxonomy" id="35128"/>
    <lineage>
        <taxon>Eukaryota</taxon>
        <taxon>Sar</taxon>
        <taxon>Stramenopiles</taxon>
        <taxon>Ochrophyta</taxon>
        <taxon>Bacillariophyta</taxon>
        <taxon>Coscinodiscophyceae</taxon>
        <taxon>Thalassiosirophycidae</taxon>
        <taxon>Thalassiosirales</taxon>
        <taxon>Thalassiosiraceae</taxon>
        <taxon>Thalassiosira</taxon>
    </lineage>
</organism>
<dbReference type="AlphaFoldDB" id="B8CA34"/>
<dbReference type="EMBL" id="CM000647">
    <property type="protein sequence ID" value="EED89612.1"/>
    <property type="molecule type" value="Genomic_DNA"/>
</dbReference>
<proteinExistence type="predicted"/>
<reference evidence="2 3" key="1">
    <citation type="journal article" date="2004" name="Science">
        <title>The genome of the diatom Thalassiosira pseudonana: ecology, evolution, and metabolism.</title>
        <authorList>
            <person name="Armbrust E.V."/>
            <person name="Berges J.A."/>
            <person name="Bowler C."/>
            <person name="Green B.R."/>
            <person name="Martinez D."/>
            <person name="Putnam N.H."/>
            <person name="Zhou S."/>
            <person name="Allen A.E."/>
            <person name="Apt K.E."/>
            <person name="Bechner M."/>
            <person name="Brzezinski M.A."/>
            <person name="Chaal B.K."/>
            <person name="Chiovitti A."/>
            <person name="Davis A.K."/>
            <person name="Demarest M.S."/>
            <person name="Detter J.C."/>
            <person name="Glavina T."/>
            <person name="Goodstein D."/>
            <person name="Hadi M.Z."/>
            <person name="Hellsten U."/>
            <person name="Hildebrand M."/>
            <person name="Jenkins B.D."/>
            <person name="Jurka J."/>
            <person name="Kapitonov V.V."/>
            <person name="Kroger N."/>
            <person name="Lau W.W."/>
            <person name="Lane T.W."/>
            <person name="Larimer F.W."/>
            <person name="Lippmeier J.C."/>
            <person name="Lucas S."/>
            <person name="Medina M."/>
            <person name="Montsant A."/>
            <person name="Obornik M."/>
            <person name="Parker M.S."/>
            <person name="Palenik B."/>
            <person name="Pazour G.J."/>
            <person name="Richardson P.M."/>
            <person name="Rynearson T.A."/>
            <person name="Saito M.A."/>
            <person name="Schwartz D.C."/>
            <person name="Thamatrakoln K."/>
            <person name="Valentin K."/>
            <person name="Vardi A."/>
            <person name="Wilkerson F.P."/>
            <person name="Rokhsar D.S."/>
        </authorList>
    </citation>
    <scope>NUCLEOTIDE SEQUENCE [LARGE SCALE GENOMIC DNA]</scope>
    <source>
        <strain evidence="2 3">CCMP1335</strain>
    </source>
</reference>
<evidence type="ECO:0000256" key="1">
    <source>
        <dbReference type="SAM" id="MobiDB-lite"/>
    </source>
</evidence>
<reference evidence="2 3" key="2">
    <citation type="journal article" date="2008" name="Nature">
        <title>The Phaeodactylum genome reveals the evolutionary history of diatom genomes.</title>
        <authorList>
            <person name="Bowler C."/>
            <person name="Allen A.E."/>
            <person name="Badger J.H."/>
            <person name="Grimwood J."/>
            <person name="Jabbari K."/>
            <person name="Kuo A."/>
            <person name="Maheswari U."/>
            <person name="Martens C."/>
            <person name="Maumus F."/>
            <person name="Otillar R.P."/>
            <person name="Rayko E."/>
            <person name="Salamov A."/>
            <person name="Vandepoele K."/>
            <person name="Beszteri B."/>
            <person name="Gruber A."/>
            <person name="Heijde M."/>
            <person name="Katinka M."/>
            <person name="Mock T."/>
            <person name="Valentin K."/>
            <person name="Verret F."/>
            <person name="Berges J.A."/>
            <person name="Brownlee C."/>
            <person name="Cadoret J.P."/>
            <person name="Chiovitti A."/>
            <person name="Choi C.J."/>
            <person name="Coesel S."/>
            <person name="De Martino A."/>
            <person name="Detter J.C."/>
            <person name="Durkin C."/>
            <person name="Falciatore A."/>
            <person name="Fournet J."/>
            <person name="Haruta M."/>
            <person name="Huysman M.J."/>
            <person name="Jenkins B.D."/>
            <person name="Jiroutova K."/>
            <person name="Jorgensen R.E."/>
            <person name="Joubert Y."/>
            <person name="Kaplan A."/>
            <person name="Kroger N."/>
            <person name="Kroth P.G."/>
            <person name="La Roche J."/>
            <person name="Lindquist E."/>
            <person name="Lommer M."/>
            <person name="Martin-Jezequel V."/>
            <person name="Lopez P.J."/>
            <person name="Lucas S."/>
            <person name="Mangogna M."/>
            <person name="McGinnis K."/>
            <person name="Medlin L.K."/>
            <person name="Montsant A."/>
            <person name="Oudot-Le Secq M.P."/>
            <person name="Napoli C."/>
            <person name="Obornik M."/>
            <person name="Parker M.S."/>
            <person name="Petit J.L."/>
            <person name="Porcel B.M."/>
            <person name="Poulsen N."/>
            <person name="Robison M."/>
            <person name="Rychlewski L."/>
            <person name="Rynearson T.A."/>
            <person name="Schmutz J."/>
            <person name="Shapiro H."/>
            <person name="Siaut M."/>
            <person name="Stanley M."/>
            <person name="Sussman M.R."/>
            <person name="Taylor A.R."/>
            <person name="Vardi A."/>
            <person name="von Dassow P."/>
            <person name="Vyverman W."/>
            <person name="Willis A."/>
            <person name="Wyrwicz L.S."/>
            <person name="Rokhsar D.S."/>
            <person name="Weissenbach J."/>
            <person name="Armbrust E.V."/>
            <person name="Green B.R."/>
            <person name="Van de Peer Y."/>
            <person name="Grigoriev I.V."/>
        </authorList>
    </citation>
    <scope>NUCLEOTIDE SEQUENCE [LARGE SCALE GENOMIC DNA]</scope>
    <source>
        <strain evidence="2 3">CCMP1335</strain>
    </source>
</reference>
<accession>B8CA34</accession>
<dbReference type="GeneID" id="7449390"/>
<feature type="region of interest" description="Disordered" evidence="1">
    <location>
        <begin position="352"/>
        <end position="392"/>
    </location>
</feature>
<dbReference type="Proteomes" id="UP000001449">
    <property type="component" value="Chromosome 12"/>
</dbReference>
<feature type="compositionally biased region" description="Basic and acidic residues" evidence="1">
    <location>
        <begin position="45"/>
        <end position="56"/>
    </location>
</feature>
<feature type="region of interest" description="Disordered" evidence="1">
    <location>
        <begin position="1"/>
        <end position="56"/>
    </location>
</feature>
<dbReference type="RefSeq" id="XP_002293151.1">
    <property type="nucleotide sequence ID" value="XM_002293115.1"/>
</dbReference>
<feature type="compositionally biased region" description="Basic residues" evidence="1">
    <location>
        <begin position="9"/>
        <end position="19"/>
    </location>
</feature>
<dbReference type="HOGENOM" id="CLU_704948_0_0_1"/>
<dbReference type="InParanoid" id="B8CA34"/>